<evidence type="ECO:0000256" key="2">
    <source>
        <dbReference type="ARBA" id="ARBA00022980"/>
    </source>
</evidence>
<dbReference type="NCBIfam" id="NF003269">
    <property type="entry name" value="PRK04243.1"/>
    <property type="match status" value="1"/>
</dbReference>
<dbReference type="InterPro" id="IPR000439">
    <property type="entry name" value="Ribosomal_eL15"/>
</dbReference>
<dbReference type="SMART" id="SM01384">
    <property type="entry name" value="Ribosomal_L15e"/>
    <property type="match status" value="1"/>
</dbReference>
<proteinExistence type="inferred from homology"/>
<name>A0A7J4IUC3_9ARCH</name>
<dbReference type="InterPro" id="IPR012678">
    <property type="entry name" value="Ribosomal_uL23/eL15/eS24_sf"/>
</dbReference>
<evidence type="ECO:0000256" key="4">
    <source>
        <dbReference type="ARBA" id="ARBA00035535"/>
    </source>
</evidence>
<evidence type="ECO:0000256" key="5">
    <source>
        <dbReference type="SAM" id="MobiDB-lite"/>
    </source>
</evidence>
<sequence>MSFSQLVKESFQAEFKGVKSPDYNYQRLYRERMIEFRKPTETIVRVEKPLNIPRARELGYKAKKGFVVARVRVRKGSGAHKRVNKGRRPKRTGVTKLTRRISIQGIAEKRTGKKFPNCEVLNSYFVGEDGKNKYFEVILVDTSAPEIIADREINWITGKKQGRRAERGKTSAQRKSRGLKRGEGHEKNFPSQRSHQRKAK</sequence>
<protein>
    <recommendedName>
        <fullName evidence="4">50S ribosomal protein L15e</fullName>
    </recommendedName>
</protein>
<dbReference type="GO" id="GO:0002181">
    <property type="term" value="P:cytoplasmic translation"/>
    <property type="evidence" value="ECO:0007669"/>
    <property type="project" value="TreeGrafter"/>
</dbReference>
<comment type="caution">
    <text evidence="6">The sequence shown here is derived from an EMBL/GenBank/DDBJ whole genome shotgun (WGS) entry which is preliminary data.</text>
</comment>
<dbReference type="EMBL" id="DUFG01000004">
    <property type="protein sequence ID" value="HIH07845.1"/>
    <property type="molecule type" value="Genomic_DNA"/>
</dbReference>
<comment type="similarity">
    <text evidence="1">Belongs to the eukaryotic ribosomal protein eL15 family.</text>
</comment>
<dbReference type="Proteomes" id="UP000577419">
    <property type="component" value="Unassembled WGS sequence"/>
</dbReference>
<evidence type="ECO:0000256" key="3">
    <source>
        <dbReference type="ARBA" id="ARBA00023274"/>
    </source>
</evidence>
<dbReference type="Pfam" id="PF00827">
    <property type="entry name" value="Ribosomal_L15e"/>
    <property type="match status" value="1"/>
</dbReference>
<dbReference type="PANTHER" id="PTHR11847">
    <property type="entry name" value="RIBOSOMAL PROTEIN L15"/>
    <property type="match status" value="1"/>
</dbReference>
<evidence type="ECO:0000313" key="6">
    <source>
        <dbReference type="EMBL" id="HIH07845.1"/>
    </source>
</evidence>
<keyword evidence="2 6" id="KW-0689">Ribosomal protein</keyword>
<evidence type="ECO:0000256" key="1">
    <source>
        <dbReference type="ARBA" id="ARBA00006857"/>
    </source>
</evidence>
<gene>
    <name evidence="6" type="ORF">HA237_00575</name>
</gene>
<reference evidence="7" key="1">
    <citation type="journal article" date="2020" name="bioRxiv">
        <title>A rank-normalized archaeal taxonomy based on genome phylogeny resolves widespread incomplete and uneven classifications.</title>
        <authorList>
            <person name="Rinke C."/>
            <person name="Chuvochina M."/>
            <person name="Mussig A.J."/>
            <person name="Chaumeil P.-A."/>
            <person name="Waite D.W."/>
            <person name="Whitman W.B."/>
            <person name="Parks D.H."/>
            <person name="Hugenholtz P."/>
        </authorList>
    </citation>
    <scope>NUCLEOTIDE SEQUENCE [LARGE SCALE GENOMIC DNA]</scope>
</reference>
<organism evidence="6 7">
    <name type="scientific">Candidatus Iainarchaeum sp</name>
    <dbReference type="NCBI Taxonomy" id="3101447"/>
    <lineage>
        <taxon>Archaea</taxon>
        <taxon>Candidatus Iainarchaeota</taxon>
        <taxon>Candidatus Iainarchaeia</taxon>
        <taxon>Candidatus Iainarchaeales</taxon>
        <taxon>Candidatus Iainarchaeaceae</taxon>
        <taxon>Candidatus Iainarchaeum</taxon>
    </lineage>
</organism>
<accession>A0A7J4IUC3</accession>
<dbReference type="SUPFAM" id="SSF54189">
    <property type="entry name" value="Ribosomal proteins S24e, L23 and L15e"/>
    <property type="match status" value="1"/>
</dbReference>
<dbReference type="GO" id="GO:0003723">
    <property type="term" value="F:RNA binding"/>
    <property type="evidence" value="ECO:0007669"/>
    <property type="project" value="TreeGrafter"/>
</dbReference>
<dbReference type="AlphaFoldDB" id="A0A7J4IUC3"/>
<keyword evidence="3" id="KW-0687">Ribonucleoprotein</keyword>
<dbReference type="PANTHER" id="PTHR11847:SF4">
    <property type="entry name" value="LARGE RIBOSOMAL SUBUNIT PROTEIN EL15"/>
    <property type="match status" value="1"/>
</dbReference>
<dbReference type="Gene3D" id="3.40.1120.10">
    <property type="entry name" value="Ribosomal protein l15e"/>
    <property type="match status" value="1"/>
</dbReference>
<dbReference type="GO" id="GO:0022625">
    <property type="term" value="C:cytosolic large ribosomal subunit"/>
    <property type="evidence" value="ECO:0007669"/>
    <property type="project" value="TreeGrafter"/>
</dbReference>
<dbReference type="InterPro" id="IPR024794">
    <property type="entry name" value="Rbsml_eL15_core_dom_sf"/>
</dbReference>
<dbReference type="GO" id="GO:0003735">
    <property type="term" value="F:structural constituent of ribosome"/>
    <property type="evidence" value="ECO:0007669"/>
    <property type="project" value="InterPro"/>
</dbReference>
<feature type="region of interest" description="Disordered" evidence="5">
    <location>
        <begin position="160"/>
        <end position="200"/>
    </location>
</feature>
<evidence type="ECO:0000313" key="7">
    <source>
        <dbReference type="Proteomes" id="UP000577419"/>
    </source>
</evidence>